<dbReference type="Gene3D" id="3.20.20.80">
    <property type="entry name" value="Glycosidases"/>
    <property type="match status" value="1"/>
</dbReference>
<dbReference type="Proteomes" id="UP001301350">
    <property type="component" value="Unassembled WGS sequence"/>
</dbReference>
<dbReference type="PANTHER" id="PTHR10357:SF219">
    <property type="entry name" value="MALTOSE ALPHA-D-GLUCOSYLTRANSFERASE"/>
    <property type="match status" value="1"/>
</dbReference>
<dbReference type="SUPFAM" id="SSF51445">
    <property type="entry name" value="(Trans)glycosidases"/>
    <property type="match status" value="1"/>
</dbReference>
<dbReference type="Pfam" id="PF00128">
    <property type="entry name" value="Alpha-amylase"/>
    <property type="match status" value="1"/>
</dbReference>
<dbReference type="PANTHER" id="PTHR10357">
    <property type="entry name" value="ALPHA-AMYLASE FAMILY MEMBER"/>
    <property type="match status" value="1"/>
</dbReference>
<dbReference type="InterPro" id="IPR045857">
    <property type="entry name" value="O16G_dom_2"/>
</dbReference>
<dbReference type="SMART" id="SM00642">
    <property type="entry name" value="Aamy"/>
    <property type="match status" value="1"/>
</dbReference>
<sequence length="698" mass="79114">MTPQTADGVEDDEECIAESEVTLATVRQELQRVREAYAWYRRNVHRVLDLILLDKSMKFAFEALMHGYTTVRDTAIVRDMCQRLNGGRWEELFAQFYRAVLRYRAARPAALLERDAALPPDWHREPWYCAYVQYFGGTFGELTAMLPYLERLGVRNLFLLPHYESDLCDGGYDVTAYVPRASLGGQTAYRAFMREATRRGFRVATDAILNHTSVHHEWFRRALSGEPRYLDYYLQRNGREKVGEVDRNGDIVCRYRDPDGVITERVCIFPDLDRTHGLWVSVPPDGRSVQFYRTFYPFQVDLNLQNPQVLRELFDVLGRELNEGVLGKRADAVAHWVKRPGTAADGLPETHTLLALLKAYMRHVCARSVIAPEAVRPDRTLVQYAGVATELGGGRCASEGDLLWAFEMQAAIREMLCLQRTEPFWRRVFQAPALPDGATWLNLLGHHDEIYLGFYEPPVRQAMAEYLRERGAVVYKNQMSAGCSYYDMVDRDPERLALALFVQYMAPGTPLVYSGVEVGIGNQYEHAKAQMHAQHAAFERAGMVVPEGACYDPRELQRGVIPRERFYAALEEGGGFGPARLLQRLNQLRRERASLREDVIRPVDTGHAEVLALIRHAEGVDQPLLCVANLCGRTLEAVVPAWQLEKYLGAGEVGDLHMRDVLEGGVDVALRRVDAAYVSELHAYAYHVLDGIPTATPS</sequence>
<accession>A0AAV9IYC1</accession>
<dbReference type="InterPro" id="IPR017853">
    <property type="entry name" value="GH"/>
</dbReference>
<proteinExistence type="predicted"/>
<protein>
    <recommendedName>
        <fullName evidence="1">Glycosyl hydrolase family 13 catalytic domain-containing protein</fullName>
    </recommendedName>
</protein>
<name>A0AAV9IYC1_CYACA</name>
<dbReference type="GO" id="GO:0005975">
    <property type="term" value="P:carbohydrate metabolic process"/>
    <property type="evidence" value="ECO:0007669"/>
    <property type="project" value="InterPro"/>
</dbReference>
<dbReference type="EMBL" id="JANCYW010000011">
    <property type="protein sequence ID" value="KAK4537254.1"/>
    <property type="molecule type" value="Genomic_DNA"/>
</dbReference>
<gene>
    <name evidence="2" type="ORF">CDCA_CDCA11G3279</name>
</gene>
<evidence type="ECO:0000259" key="1">
    <source>
        <dbReference type="SMART" id="SM00642"/>
    </source>
</evidence>
<keyword evidence="3" id="KW-1185">Reference proteome</keyword>
<reference evidence="2 3" key="1">
    <citation type="submission" date="2022-07" db="EMBL/GenBank/DDBJ databases">
        <title>Genome-wide signatures of adaptation to extreme environments.</title>
        <authorList>
            <person name="Cho C.H."/>
            <person name="Yoon H.S."/>
        </authorList>
    </citation>
    <scope>NUCLEOTIDE SEQUENCE [LARGE SCALE GENOMIC DNA]</scope>
    <source>
        <strain evidence="2 3">DBV 063 E5</strain>
    </source>
</reference>
<comment type="caution">
    <text evidence="2">The sequence shown here is derived from an EMBL/GenBank/DDBJ whole genome shotgun (WGS) entry which is preliminary data.</text>
</comment>
<dbReference type="InterPro" id="IPR006047">
    <property type="entry name" value="GH13_cat_dom"/>
</dbReference>
<dbReference type="AlphaFoldDB" id="A0AAV9IYC1"/>
<evidence type="ECO:0000313" key="3">
    <source>
        <dbReference type="Proteomes" id="UP001301350"/>
    </source>
</evidence>
<dbReference type="Gene3D" id="3.90.400.10">
    <property type="entry name" value="Oligo-1,6-glucosidase, Domain 2"/>
    <property type="match status" value="1"/>
</dbReference>
<evidence type="ECO:0000313" key="2">
    <source>
        <dbReference type="EMBL" id="KAK4537254.1"/>
    </source>
</evidence>
<organism evidence="2 3">
    <name type="scientific">Cyanidium caldarium</name>
    <name type="common">Red alga</name>
    <dbReference type="NCBI Taxonomy" id="2771"/>
    <lineage>
        <taxon>Eukaryota</taxon>
        <taxon>Rhodophyta</taxon>
        <taxon>Bangiophyceae</taxon>
        <taxon>Cyanidiales</taxon>
        <taxon>Cyanidiaceae</taxon>
        <taxon>Cyanidium</taxon>
    </lineage>
</organism>
<feature type="domain" description="Glycosyl hydrolase family 13 catalytic" evidence="1">
    <location>
        <begin position="129"/>
        <end position="534"/>
    </location>
</feature>